<feature type="region of interest" description="Disordered" evidence="1">
    <location>
        <begin position="1"/>
        <end position="20"/>
    </location>
</feature>
<gene>
    <name evidence="2" type="ORF">FB561_3062</name>
</gene>
<organism evidence="2 3">
    <name type="scientific">Kribbella amoyensis</name>
    <dbReference type="NCBI Taxonomy" id="996641"/>
    <lineage>
        <taxon>Bacteria</taxon>
        <taxon>Bacillati</taxon>
        <taxon>Actinomycetota</taxon>
        <taxon>Actinomycetes</taxon>
        <taxon>Propionibacteriales</taxon>
        <taxon>Kribbellaceae</taxon>
        <taxon>Kribbella</taxon>
    </lineage>
</organism>
<protein>
    <submittedName>
        <fullName evidence="2">Uncharacterized protein</fullName>
    </submittedName>
</protein>
<dbReference type="AlphaFoldDB" id="A0A561BSR1"/>
<dbReference type="EMBL" id="VIVK01000001">
    <property type="protein sequence ID" value="TWD81938.1"/>
    <property type="molecule type" value="Genomic_DNA"/>
</dbReference>
<keyword evidence="3" id="KW-1185">Reference proteome</keyword>
<feature type="region of interest" description="Disordered" evidence="1">
    <location>
        <begin position="89"/>
        <end position="183"/>
    </location>
</feature>
<name>A0A561BSR1_9ACTN</name>
<evidence type="ECO:0000313" key="3">
    <source>
        <dbReference type="Proteomes" id="UP000318380"/>
    </source>
</evidence>
<evidence type="ECO:0000313" key="2">
    <source>
        <dbReference type="EMBL" id="TWD81938.1"/>
    </source>
</evidence>
<dbReference type="Proteomes" id="UP000318380">
    <property type="component" value="Unassembled WGS sequence"/>
</dbReference>
<reference evidence="2 3" key="1">
    <citation type="submission" date="2019-06" db="EMBL/GenBank/DDBJ databases">
        <title>Sequencing the genomes of 1000 actinobacteria strains.</title>
        <authorList>
            <person name="Klenk H.-P."/>
        </authorList>
    </citation>
    <scope>NUCLEOTIDE SEQUENCE [LARGE SCALE GENOMIC DNA]</scope>
    <source>
        <strain evidence="2 3">DSM 24683</strain>
    </source>
</reference>
<sequence length="183" mass="19823">MDLLRQSYPDDHARAGSQGWGDPHLYADAAGCRAAVVSSLGDDWQWSKLDDADKVRLTQLAAQSAPLTDLYNFVDYRMKQTVVYDPQTGVKDRRAMGSSWRPLVEPPNDRDPKARDEARSRAVQHINAADRNNPNRFLGASVTPGTPGRAASPAAFGKPDASGERPTAHRPQTGRQSGTGLGG</sequence>
<dbReference type="RefSeq" id="WP_145807182.1">
    <property type="nucleotide sequence ID" value="NZ_VIVK01000001.1"/>
</dbReference>
<evidence type="ECO:0000256" key="1">
    <source>
        <dbReference type="SAM" id="MobiDB-lite"/>
    </source>
</evidence>
<proteinExistence type="predicted"/>
<comment type="caution">
    <text evidence="2">The sequence shown here is derived from an EMBL/GenBank/DDBJ whole genome shotgun (WGS) entry which is preliminary data.</text>
</comment>
<feature type="compositionally biased region" description="Basic and acidic residues" evidence="1">
    <location>
        <begin position="107"/>
        <end position="120"/>
    </location>
</feature>
<accession>A0A561BSR1</accession>